<comment type="caution">
    <text evidence="7">The sequence shown here is derived from an EMBL/GenBank/DDBJ whole genome shotgun (WGS) entry which is preliminary data.</text>
</comment>
<evidence type="ECO:0000256" key="3">
    <source>
        <dbReference type="ARBA" id="ARBA00022833"/>
    </source>
</evidence>
<dbReference type="CDD" id="cd19757">
    <property type="entry name" value="Bbox1"/>
    <property type="match status" value="1"/>
</dbReference>
<dbReference type="Proteomes" id="UP001152320">
    <property type="component" value="Chromosome 1"/>
</dbReference>
<keyword evidence="1" id="KW-0479">Metal-binding</keyword>
<evidence type="ECO:0000313" key="8">
    <source>
        <dbReference type="Proteomes" id="UP001152320"/>
    </source>
</evidence>
<dbReference type="SMART" id="SM00184">
    <property type="entry name" value="RING"/>
    <property type="match status" value="1"/>
</dbReference>
<dbReference type="InterPro" id="IPR047153">
    <property type="entry name" value="TRIM45/56/19-like"/>
</dbReference>
<evidence type="ECO:0000313" key="7">
    <source>
        <dbReference type="EMBL" id="KAJ8049207.1"/>
    </source>
</evidence>
<dbReference type="Gene3D" id="2.120.10.30">
    <property type="entry name" value="TolB, C-terminal domain"/>
    <property type="match status" value="1"/>
</dbReference>
<dbReference type="EMBL" id="JAIZAY010000001">
    <property type="protein sequence ID" value="KAJ8049207.1"/>
    <property type="molecule type" value="Genomic_DNA"/>
</dbReference>
<dbReference type="PANTHER" id="PTHR25462">
    <property type="entry name" value="BONUS, ISOFORM C-RELATED"/>
    <property type="match status" value="1"/>
</dbReference>
<evidence type="ECO:0000256" key="2">
    <source>
        <dbReference type="ARBA" id="ARBA00022771"/>
    </source>
</evidence>
<dbReference type="InterPro" id="IPR000315">
    <property type="entry name" value="Znf_B-box"/>
</dbReference>
<protein>
    <submittedName>
        <fullName evidence="7">E3 ubiquitin-protein ligase TRIM56</fullName>
    </submittedName>
</protein>
<dbReference type="PANTHER" id="PTHR25462:SF296">
    <property type="entry name" value="MEIOTIC P26, ISOFORM F"/>
    <property type="match status" value="1"/>
</dbReference>
<dbReference type="GO" id="GO:0008270">
    <property type="term" value="F:zinc ion binding"/>
    <property type="evidence" value="ECO:0007669"/>
    <property type="project" value="UniProtKB-KW"/>
</dbReference>
<evidence type="ECO:0000256" key="4">
    <source>
        <dbReference type="PROSITE-ProRule" id="PRU00024"/>
    </source>
</evidence>
<evidence type="ECO:0000259" key="6">
    <source>
        <dbReference type="PROSITE" id="PS50119"/>
    </source>
</evidence>
<dbReference type="Gene3D" id="3.30.160.60">
    <property type="entry name" value="Classic Zinc Finger"/>
    <property type="match status" value="1"/>
</dbReference>
<evidence type="ECO:0000256" key="1">
    <source>
        <dbReference type="ARBA" id="ARBA00022723"/>
    </source>
</evidence>
<dbReference type="InterPro" id="IPR017907">
    <property type="entry name" value="Znf_RING_CS"/>
</dbReference>
<dbReference type="SUPFAM" id="SSF63829">
    <property type="entry name" value="Calcium-dependent phosphotriesterase"/>
    <property type="match status" value="1"/>
</dbReference>
<dbReference type="Gene3D" id="3.30.40.10">
    <property type="entry name" value="Zinc/RING finger domain, C3HC4 (zinc finger)"/>
    <property type="match status" value="1"/>
</dbReference>
<sequence>MAVSPKHAKEIPDSFFMCTLCGNKLQEPKLLTCLHRFCRDCLREVMTSPHSISCPECSEVTFLPDDGVKGLETDVHTKQLMECSQAKTNILKDKRKGSCAICEHHKRCAWYCFKCTGFLCDDCHHLHLSDSRFKPHSAALINVRNVDEHTLKLAFKALTRLMDAPKCHVHHSMFLDVICISCDRLDICMGCKFGPHEKHKTESIKDAAQRVREELQTAETEFAKPDGFWEGVQERVDNTHRRMKEIVRKRLDDANAKVKRDINVIQAKKEYVKEIRQKVKRESTSSLTSVIMDESKDEDDLSKFTQQRMDIEKFNDGLVRFLERLKDGKLSSISDSVPNLSKRYKNIQITTDTVLTTEHDWAALKCVPRIILAMKVLEEDLKKILAKTEFWEKVNLKFIPSPALNHFGLIQVIGTVVACVNMEGFASAEWTVRGISSIQRTGGFLVSSHNSQKVSKITHFALSGGQKQNMDFPGDIQKPWRYLASLSPITVATVCQPTEIGVFNHDTCNYVRKDLTNIVGGWTRQRWVQSIAACPSRDSLFIGSGETNGMKITGSNEIEVLDLQLNHKKTVTVPEISVCPQSLAVYNENLLICDYYGKRALSCDMDGNLVYEFPNLELEEGDWQPFSVCVDSKGFVYILWDAKVKETWKQIVIRYSPEGQPLTVRVVDMDAMCITIATDDEGIEKLIICTRVKGEVTVCDLL</sequence>
<feature type="domain" description="RING-type" evidence="5">
    <location>
        <begin position="18"/>
        <end position="58"/>
    </location>
</feature>
<dbReference type="InterPro" id="IPR013083">
    <property type="entry name" value="Znf_RING/FYVE/PHD"/>
</dbReference>
<dbReference type="OrthoDB" id="6105938at2759"/>
<gene>
    <name evidence="7" type="ORF">HOLleu_01836</name>
</gene>
<dbReference type="PROSITE" id="PS50119">
    <property type="entry name" value="ZF_BBOX"/>
    <property type="match status" value="1"/>
</dbReference>
<name>A0A9Q1CPJ1_HOLLE</name>
<dbReference type="InterPro" id="IPR018957">
    <property type="entry name" value="Znf_C3HC4_RING-type"/>
</dbReference>
<feature type="domain" description="B box-type" evidence="6">
    <location>
        <begin position="94"/>
        <end position="141"/>
    </location>
</feature>
<dbReference type="InterPro" id="IPR011042">
    <property type="entry name" value="6-blade_b-propeller_TolB-like"/>
</dbReference>
<dbReference type="SUPFAM" id="SSF57850">
    <property type="entry name" value="RING/U-box"/>
    <property type="match status" value="1"/>
</dbReference>
<dbReference type="InterPro" id="IPR001841">
    <property type="entry name" value="Znf_RING"/>
</dbReference>
<accession>A0A9Q1CPJ1</accession>
<keyword evidence="2 4" id="KW-0863">Zinc-finger</keyword>
<dbReference type="PROSITE" id="PS50089">
    <property type="entry name" value="ZF_RING_2"/>
    <property type="match status" value="1"/>
</dbReference>
<reference evidence="7" key="1">
    <citation type="submission" date="2021-10" db="EMBL/GenBank/DDBJ databases">
        <title>Tropical sea cucumber genome reveals ecological adaptation and Cuvierian tubules defense mechanism.</title>
        <authorList>
            <person name="Chen T."/>
        </authorList>
    </citation>
    <scope>NUCLEOTIDE SEQUENCE</scope>
    <source>
        <strain evidence="7">Nanhai2018</strain>
        <tissue evidence="7">Muscle</tissue>
    </source>
</reference>
<evidence type="ECO:0000259" key="5">
    <source>
        <dbReference type="PROSITE" id="PS50089"/>
    </source>
</evidence>
<proteinExistence type="predicted"/>
<keyword evidence="3" id="KW-0862">Zinc</keyword>
<keyword evidence="8" id="KW-1185">Reference proteome</keyword>
<dbReference type="Pfam" id="PF00097">
    <property type="entry name" value="zf-C3HC4"/>
    <property type="match status" value="1"/>
</dbReference>
<dbReference type="SUPFAM" id="SSF57845">
    <property type="entry name" value="B-box zinc-binding domain"/>
    <property type="match status" value="1"/>
</dbReference>
<organism evidence="7 8">
    <name type="scientific">Holothuria leucospilota</name>
    <name type="common">Black long sea cucumber</name>
    <name type="synonym">Mertensiothuria leucospilota</name>
    <dbReference type="NCBI Taxonomy" id="206669"/>
    <lineage>
        <taxon>Eukaryota</taxon>
        <taxon>Metazoa</taxon>
        <taxon>Echinodermata</taxon>
        <taxon>Eleutherozoa</taxon>
        <taxon>Echinozoa</taxon>
        <taxon>Holothuroidea</taxon>
        <taxon>Aspidochirotacea</taxon>
        <taxon>Aspidochirotida</taxon>
        <taxon>Holothuriidae</taxon>
        <taxon>Holothuria</taxon>
    </lineage>
</organism>
<dbReference type="AlphaFoldDB" id="A0A9Q1CPJ1"/>
<dbReference type="PROSITE" id="PS00518">
    <property type="entry name" value="ZF_RING_1"/>
    <property type="match status" value="1"/>
</dbReference>